<dbReference type="Proteomes" id="UP001432322">
    <property type="component" value="Unassembled WGS sequence"/>
</dbReference>
<feature type="non-terminal residue" evidence="9">
    <location>
        <position position="1"/>
    </location>
</feature>
<dbReference type="PANTHER" id="PTHR13392:SF13">
    <property type="entry name" value="AXH DOMAIN-CONTAINING PROTEIN"/>
    <property type="match status" value="1"/>
</dbReference>
<dbReference type="InterPro" id="IPR043404">
    <property type="entry name" value="ATAXIN1-like"/>
</dbReference>
<dbReference type="InterPro" id="IPR003652">
    <property type="entry name" value="Ataxin_AXH_dom"/>
</dbReference>
<feature type="compositionally biased region" description="Basic residues" evidence="7">
    <location>
        <begin position="404"/>
        <end position="425"/>
    </location>
</feature>
<sequence>ISPMHNEDNRSIGGSGWSLNTITDDLSHLLDHSTSSELFSMLTPQRSVNSLASSSTALSSSLPSQFSLPSISYNEIFRGLSANFCQPGPSTSSAPLNPILLQQDLIVQQHLLHNVLGHRVGVQSSPSVASSSNYDTQSVHSAINRAKKRSITETRRTSLPPTSFAAVLFPSSSSQFNGFIPPSELRMNSPLTERQSTPNGEAIEENTQVNEVERKLAYEEFRRRPAPIIPDSYPRAPTPEDFGELTENNYLPSHFFKGTKILLPDGTKKTVENLITDDFIMCATSSADVLMQTSSIDFIEKNALVYRITFGVGFGKERIDMEVSPEQPFFIIGQGWSSCAPEKTLQIYGLKARLVQQGDVCISLTSFEYQSEETTRALEAVVGQREAALEAAEEANKYNTYHRTVGKISKKSKKNRAKDRRRRREGRLSEPPPDSSSPKKWKRERRCRSVEPQWQTSLPPLRPSKPFSPKQNKPFPSHCAFDFEI</sequence>
<dbReference type="SUPFAM" id="SSF102031">
    <property type="entry name" value="AXH domain"/>
    <property type="match status" value="1"/>
</dbReference>
<evidence type="ECO:0000256" key="6">
    <source>
        <dbReference type="ARBA" id="ARBA00023242"/>
    </source>
</evidence>
<comment type="caution">
    <text evidence="9">The sequence shown here is derived from an EMBL/GenBank/DDBJ whole genome shotgun (WGS) entry which is preliminary data.</text>
</comment>
<evidence type="ECO:0000256" key="2">
    <source>
        <dbReference type="ARBA" id="ARBA00022491"/>
    </source>
</evidence>
<dbReference type="GO" id="GO:0003723">
    <property type="term" value="F:RNA binding"/>
    <property type="evidence" value="ECO:0007669"/>
    <property type="project" value="InterPro"/>
</dbReference>
<feature type="region of interest" description="Disordered" evidence="7">
    <location>
        <begin position="401"/>
        <end position="485"/>
    </location>
</feature>
<dbReference type="InterPro" id="IPR036096">
    <property type="entry name" value="Ataxin_AXH_dom_sf"/>
</dbReference>
<evidence type="ECO:0000256" key="5">
    <source>
        <dbReference type="ARBA" id="ARBA00023163"/>
    </source>
</evidence>
<accession>A0AAV5W8Z9</accession>
<keyword evidence="10" id="KW-1185">Reference proteome</keyword>
<dbReference type="GO" id="GO:0006355">
    <property type="term" value="P:regulation of DNA-templated transcription"/>
    <property type="evidence" value="ECO:0007669"/>
    <property type="project" value="InterPro"/>
</dbReference>
<organism evidence="9 10">
    <name type="scientific">Pristionchus fissidentatus</name>
    <dbReference type="NCBI Taxonomy" id="1538716"/>
    <lineage>
        <taxon>Eukaryota</taxon>
        <taxon>Metazoa</taxon>
        <taxon>Ecdysozoa</taxon>
        <taxon>Nematoda</taxon>
        <taxon>Chromadorea</taxon>
        <taxon>Rhabditida</taxon>
        <taxon>Rhabditina</taxon>
        <taxon>Diplogasteromorpha</taxon>
        <taxon>Diplogasteroidea</taxon>
        <taxon>Neodiplogasteridae</taxon>
        <taxon>Pristionchus</taxon>
    </lineage>
</organism>
<dbReference type="GO" id="GO:0005634">
    <property type="term" value="C:nucleus"/>
    <property type="evidence" value="ECO:0007669"/>
    <property type="project" value="UniProtKB-SubCell"/>
</dbReference>
<evidence type="ECO:0000259" key="8">
    <source>
        <dbReference type="PROSITE" id="PS51148"/>
    </source>
</evidence>
<dbReference type="Pfam" id="PF08517">
    <property type="entry name" value="AXH"/>
    <property type="match status" value="1"/>
</dbReference>
<dbReference type="EMBL" id="BTSY01000005">
    <property type="protein sequence ID" value="GMT28190.1"/>
    <property type="molecule type" value="Genomic_DNA"/>
</dbReference>
<keyword evidence="4" id="KW-0238">DNA-binding</keyword>
<evidence type="ECO:0000256" key="4">
    <source>
        <dbReference type="ARBA" id="ARBA00023125"/>
    </source>
</evidence>
<keyword evidence="3" id="KW-0805">Transcription regulation</keyword>
<evidence type="ECO:0000256" key="7">
    <source>
        <dbReference type="SAM" id="MobiDB-lite"/>
    </source>
</evidence>
<keyword evidence="2" id="KW-0678">Repressor</keyword>
<reference evidence="9" key="1">
    <citation type="submission" date="2023-10" db="EMBL/GenBank/DDBJ databases">
        <title>Genome assembly of Pristionchus species.</title>
        <authorList>
            <person name="Yoshida K."/>
            <person name="Sommer R.J."/>
        </authorList>
    </citation>
    <scope>NUCLEOTIDE SEQUENCE</scope>
    <source>
        <strain evidence="9">RS5133</strain>
    </source>
</reference>
<feature type="domain" description="AXH" evidence="8">
    <location>
        <begin position="243"/>
        <end position="372"/>
    </location>
</feature>
<evidence type="ECO:0000256" key="1">
    <source>
        <dbReference type="ARBA" id="ARBA00004123"/>
    </source>
</evidence>
<keyword evidence="5" id="KW-0804">Transcription</keyword>
<dbReference type="SMART" id="SM00536">
    <property type="entry name" value="AXH"/>
    <property type="match status" value="1"/>
</dbReference>
<evidence type="ECO:0000313" key="10">
    <source>
        <dbReference type="Proteomes" id="UP001432322"/>
    </source>
</evidence>
<dbReference type="AlphaFoldDB" id="A0AAV5W8Z9"/>
<proteinExistence type="predicted"/>
<protein>
    <recommendedName>
        <fullName evidence="8">AXH domain-containing protein</fullName>
    </recommendedName>
</protein>
<comment type="subcellular location">
    <subcellularLocation>
        <location evidence="1">Nucleus</location>
    </subcellularLocation>
</comment>
<name>A0AAV5W8Z9_9BILA</name>
<dbReference type="PROSITE" id="PS51148">
    <property type="entry name" value="AXH"/>
    <property type="match status" value="1"/>
</dbReference>
<dbReference type="PANTHER" id="PTHR13392">
    <property type="entry name" value="ATAXIN 1"/>
    <property type="match status" value="1"/>
</dbReference>
<dbReference type="Gene3D" id="2.170.16.10">
    <property type="entry name" value="Hedgehog/Intein (Hint) domain"/>
    <property type="match status" value="1"/>
</dbReference>
<dbReference type="GO" id="GO:0003677">
    <property type="term" value="F:DNA binding"/>
    <property type="evidence" value="ECO:0007669"/>
    <property type="project" value="UniProtKB-KW"/>
</dbReference>
<evidence type="ECO:0000313" key="9">
    <source>
        <dbReference type="EMBL" id="GMT28190.1"/>
    </source>
</evidence>
<evidence type="ECO:0000256" key="3">
    <source>
        <dbReference type="ARBA" id="ARBA00023015"/>
    </source>
</evidence>
<keyword evidence="6" id="KW-0539">Nucleus</keyword>
<gene>
    <name evidence="9" type="ORF">PFISCL1PPCAC_19487</name>
</gene>